<accession>A0AAE3H934</accession>
<sequence length="65" mass="8026">MKEREAGLNQSPMDFRETFFFMYGIENRKFSTKNKYIYIHVDLQFPIRGESSHIYRFLFRCYKTV</sequence>
<proteinExistence type="predicted"/>
<protein>
    <submittedName>
        <fullName evidence="1">Uncharacterized protein</fullName>
    </submittedName>
</protein>
<organism evidence="1 2">
    <name type="scientific">Methanolobus chelungpuianus</name>
    <dbReference type="NCBI Taxonomy" id="502115"/>
    <lineage>
        <taxon>Archaea</taxon>
        <taxon>Methanobacteriati</taxon>
        <taxon>Methanobacteriota</taxon>
        <taxon>Stenosarchaea group</taxon>
        <taxon>Methanomicrobia</taxon>
        <taxon>Methanosarcinales</taxon>
        <taxon>Methanosarcinaceae</taxon>
        <taxon>Methanolobus</taxon>
    </lineage>
</organism>
<reference evidence="1 2" key="1">
    <citation type="journal article" date="2011" name="Appl. Environ. Microbiol.">
        <title>Methanogenic archaea isolated from Taiwan's Chelungpu fault.</title>
        <authorList>
            <person name="Wu S.Y."/>
            <person name="Lai M.C."/>
        </authorList>
    </citation>
    <scope>NUCLEOTIDE SEQUENCE [LARGE SCALE GENOMIC DNA]</scope>
    <source>
        <strain evidence="1 2">St545Mb</strain>
    </source>
</reference>
<comment type="caution">
    <text evidence="1">The sequence shown here is derived from an EMBL/GenBank/DDBJ whole genome shotgun (WGS) entry which is preliminary data.</text>
</comment>
<gene>
    <name evidence="1" type="ORF">PV02_01735</name>
</gene>
<evidence type="ECO:0000313" key="1">
    <source>
        <dbReference type="EMBL" id="MCQ6961929.1"/>
    </source>
</evidence>
<dbReference type="AlphaFoldDB" id="A0AAE3H934"/>
<dbReference type="EMBL" id="JTEO01000002">
    <property type="protein sequence ID" value="MCQ6961929.1"/>
    <property type="molecule type" value="Genomic_DNA"/>
</dbReference>
<evidence type="ECO:0000313" key="2">
    <source>
        <dbReference type="Proteomes" id="UP001206983"/>
    </source>
</evidence>
<name>A0AAE3H934_9EURY</name>
<dbReference type="Proteomes" id="UP001206983">
    <property type="component" value="Unassembled WGS sequence"/>
</dbReference>
<keyword evidence="2" id="KW-1185">Reference proteome</keyword>